<proteinExistence type="inferred from homology"/>
<reference evidence="2 3" key="1">
    <citation type="journal article" date="2016" name="Nat. Commun.">
        <title>Thousands of microbial genomes shed light on interconnected biogeochemical processes in an aquifer system.</title>
        <authorList>
            <person name="Anantharaman K."/>
            <person name="Brown C.T."/>
            <person name="Hug L.A."/>
            <person name="Sharon I."/>
            <person name="Castelle C.J."/>
            <person name="Probst A.J."/>
            <person name="Thomas B.C."/>
            <person name="Singh A."/>
            <person name="Wilkins M.J."/>
            <person name="Karaoz U."/>
            <person name="Brodie E.L."/>
            <person name="Williams K.H."/>
            <person name="Hubbard S.S."/>
            <person name="Banfield J.F."/>
        </authorList>
    </citation>
    <scope>NUCLEOTIDE SEQUENCE [LARGE SCALE GENOMIC DNA]</scope>
</reference>
<gene>
    <name evidence="2" type="ORF">A2975_03455</name>
</gene>
<evidence type="ECO:0000256" key="1">
    <source>
        <dbReference type="ARBA" id="ARBA00009981"/>
    </source>
</evidence>
<comment type="similarity">
    <text evidence="1">Belongs to the phD/YefM antitoxin family.</text>
</comment>
<dbReference type="EMBL" id="MGHL01000006">
    <property type="protein sequence ID" value="OGM70106.1"/>
    <property type="molecule type" value="Genomic_DNA"/>
</dbReference>
<dbReference type="STRING" id="1802525.A2975_03455"/>
<dbReference type="Proteomes" id="UP000178429">
    <property type="component" value="Unassembled WGS sequence"/>
</dbReference>
<dbReference type="SUPFAM" id="SSF143120">
    <property type="entry name" value="YefM-like"/>
    <property type="match status" value="1"/>
</dbReference>
<protein>
    <submittedName>
        <fullName evidence="2">Uncharacterized protein</fullName>
    </submittedName>
</protein>
<evidence type="ECO:0000313" key="3">
    <source>
        <dbReference type="Proteomes" id="UP000178429"/>
    </source>
</evidence>
<name>A0A1F8C198_9BACT</name>
<dbReference type="InterPro" id="IPR036165">
    <property type="entry name" value="YefM-like_sf"/>
</dbReference>
<comment type="caution">
    <text evidence="2">The sequence shown here is derived from an EMBL/GenBank/DDBJ whole genome shotgun (WGS) entry which is preliminary data.</text>
</comment>
<dbReference type="AlphaFoldDB" id="A0A1F8C198"/>
<evidence type="ECO:0000313" key="2">
    <source>
        <dbReference type="EMBL" id="OGM70106.1"/>
    </source>
</evidence>
<accession>A0A1F8C198</accession>
<organism evidence="2 3">
    <name type="scientific">Candidatus Woesebacteria bacterium RIFCSPLOWO2_01_FULL_44_14</name>
    <dbReference type="NCBI Taxonomy" id="1802525"/>
    <lineage>
        <taxon>Bacteria</taxon>
        <taxon>Candidatus Woeseibacteriota</taxon>
    </lineage>
</organism>
<sequence>MTNVSISDLKTSPAKVIAASKDYPVAIQKRGKTQAYVVGKDLFEKIITFVEDYIDRKALEETDFGKGRDFEEVAAELGI</sequence>